<comment type="similarity">
    <text evidence="2">Belongs to the NADH:flavin oxidoreductase/NADH oxidase family.</text>
</comment>
<organism evidence="5 6">
    <name type="scientific">Aliidongia dinghuensis</name>
    <dbReference type="NCBI Taxonomy" id="1867774"/>
    <lineage>
        <taxon>Bacteria</taxon>
        <taxon>Pseudomonadati</taxon>
        <taxon>Pseudomonadota</taxon>
        <taxon>Alphaproteobacteria</taxon>
        <taxon>Rhodospirillales</taxon>
        <taxon>Dongiaceae</taxon>
        <taxon>Aliidongia</taxon>
    </lineage>
</organism>
<dbReference type="AlphaFoldDB" id="A0A8J2YP54"/>
<protein>
    <submittedName>
        <fullName evidence="5">Alkene reductase</fullName>
    </submittedName>
</protein>
<sequence>MSSLFTPIRVGAFDLSHRVVLAPLTRMRSELPGNVPGPAMVEYYEKRATPGGLLIAEATFVSRQGNGGFGSPGIENDAQAAGWREVVNAVHAKGATILLQLWHVGRVSHASLQPDGGVPVAPSMLDAGAGLGVLLEGQPGPATPPRALRTDEIPAIVEQYRAAAERAKGAGFDGIEIHAANGYLIDQFLQDGSNRRTDRYGGSTENRARFLFEVVDAVTTVWPSDRVGVRVGPSNSFNEMHDSNPGALFARVAAGLSERKIAYLHVIEPRVKGSAVVNDLPPVAAANLKPIFGGPIIAAGGFDGQSAEAILRSGAVDLVAFGRHFIANPDLPRRLKEGLALNPYRRETFYYGGQSGYLDYPTFDAPEAASAA</sequence>
<reference evidence="5" key="1">
    <citation type="journal article" date="2014" name="Int. J. Syst. Evol. Microbiol.">
        <title>Complete genome sequence of Corynebacterium casei LMG S-19264T (=DSM 44701T), isolated from a smear-ripened cheese.</title>
        <authorList>
            <consortium name="US DOE Joint Genome Institute (JGI-PGF)"/>
            <person name="Walter F."/>
            <person name="Albersmeier A."/>
            <person name="Kalinowski J."/>
            <person name="Ruckert C."/>
        </authorList>
    </citation>
    <scope>NUCLEOTIDE SEQUENCE</scope>
    <source>
        <strain evidence="5">CGMCC 1.15725</strain>
    </source>
</reference>
<dbReference type="GO" id="GO:0016628">
    <property type="term" value="F:oxidoreductase activity, acting on the CH-CH group of donors, NAD or NADP as acceptor"/>
    <property type="evidence" value="ECO:0007669"/>
    <property type="project" value="UniProtKB-ARBA"/>
</dbReference>
<comment type="cofactor">
    <cofactor evidence="1">
        <name>FMN</name>
        <dbReference type="ChEBI" id="CHEBI:58210"/>
    </cofactor>
</comment>
<dbReference type="FunFam" id="3.20.20.70:FF:000059">
    <property type="entry name" value="N-ethylmaleimide reductase, FMN-linked"/>
    <property type="match status" value="1"/>
</dbReference>
<evidence type="ECO:0000256" key="1">
    <source>
        <dbReference type="ARBA" id="ARBA00001917"/>
    </source>
</evidence>
<dbReference type="InterPro" id="IPR001155">
    <property type="entry name" value="OxRdtase_FMN_N"/>
</dbReference>
<evidence type="ECO:0000256" key="3">
    <source>
        <dbReference type="ARBA" id="ARBA00023002"/>
    </source>
</evidence>
<dbReference type="Pfam" id="PF00724">
    <property type="entry name" value="Oxidored_FMN"/>
    <property type="match status" value="1"/>
</dbReference>
<dbReference type="Proteomes" id="UP000646365">
    <property type="component" value="Unassembled WGS sequence"/>
</dbReference>
<evidence type="ECO:0000313" key="6">
    <source>
        <dbReference type="Proteomes" id="UP000646365"/>
    </source>
</evidence>
<reference evidence="5" key="2">
    <citation type="submission" date="2020-09" db="EMBL/GenBank/DDBJ databases">
        <authorList>
            <person name="Sun Q."/>
            <person name="Zhou Y."/>
        </authorList>
    </citation>
    <scope>NUCLEOTIDE SEQUENCE</scope>
    <source>
        <strain evidence="5">CGMCC 1.15725</strain>
    </source>
</reference>
<dbReference type="EMBL" id="BMJQ01000001">
    <property type="protein sequence ID" value="GGE98595.1"/>
    <property type="molecule type" value="Genomic_DNA"/>
</dbReference>
<keyword evidence="3" id="KW-0560">Oxidoreductase</keyword>
<dbReference type="RefSeq" id="WP_189041154.1">
    <property type="nucleotide sequence ID" value="NZ_BMJQ01000001.1"/>
</dbReference>
<name>A0A8J2YP54_9PROT</name>
<dbReference type="PANTHER" id="PTHR22893:SF98">
    <property type="entry name" value="OXIDOREDUCTASE"/>
    <property type="match status" value="1"/>
</dbReference>
<dbReference type="PANTHER" id="PTHR22893">
    <property type="entry name" value="NADH OXIDOREDUCTASE-RELATED"/>
    <property type="match status" value="1"/>
</dbReference>
<dbReference type="GO" id="GO:0005829">
    <property type="term" value="C:cytosol"/>
    <property type="evidence" value="ECO:0007669"/>
    <property type="project" value="TreeGrafter"/>
</dbReference>
<evidence type="ECO:0000256" key="2">
    <source>
        <dbReference type="ARBA" id="ARBA00005979"/>
    </source>
</evidence>
<dbReference type="Gene3D" id="3.20.20.70">
    <property type="entry name" value="Aldolase class I"/>
    <property type="match status" value="1"/>
</dbReference>
<dbReference type="InterPro" id="IPR045247">
    <property type="entry name" value="Oye-like"/>
</dbReference>
<gene>
    <name evidence="5" type="ORF">GCM10011611_00090</name>
</gene>
<dbReference type="GO" id="GO:0010181">
    <property type="term" value="F:FMN binding"/>
    <property type="evidence" value="ECO:0007669"/>
    <property type="project" value="InterPro"/>
</dbReference>
<comment type="caution">
    <text evidence="5">The sequence shown here is derived from an EMBL/GenBank/DDBJ whole genome shotgun (WGS) entry which is preliminary data.</text>
</comment>
<evidence type="ECO:0000259" key="4">
    <source>
        <dbReference type="Pfam" id="PF00724"/>
    </source>
</evidence>
<dbReference type="InterPro" id="IPR013785">
    <property type="entry name" value="Aldolase_TIM"/>
</dbReference>
<accession>A0A8J2YP54</accession>
<evidence type="ECO:0000313" key="5">
    <source>
        <dbReference type="EMBL" id="GGE98595.1"/>
    </source>
</evidence>
<keyword evidence="6" id="KW-1185">Reference proteome</keyword>
<feature type="domain" description="NADH:flavin oxidoreductase/NADH oxidase N-terminal" evidence="4">
    <location>
        <begin position="3"/>
        <end position="342"/>
    </location>
</feature>
<dbReference type="CDD" id="cd02933">
    <property type="entry name" value="OYE_like_FMN"/>
    <property type="match status" value="1"/>
</dbReference>
<dbReference type="SUPFAM" id="SSF51395">
    <property type="entry name" value="FMN-linked oxidoreductases"/>
    <property type="match status" value="1"/>
</dbReference>
<proteinExistence type="inferred from homology"/>